<dbReference type="InParanoid" id="A0A1X7U521"/>
<evidence type="ECO:0000313" key="1">
    <source>
        <dbReference type="EnsemblMetazoa" id="Aqu2.1.23017_001"/>
    </source>
</evidence>
<reference evidence="1" key="1">
    <citation type="submission" date="2017-05" db="UniProtKB">
        <authorList>
            <consortium name="EnsemblMetazoa"/>
        </authorList>
    </citation>
    <scope>IDENTIFICATION</scope>
</reference>
<dbReference type="EnsemblMetazoa" id="Aqu2.1.23017_001">
    <property type="protein sequence ID" value="Aqu2.1.23017_001"/>
    <property type="gene ID" value="Aqu2.1.23017"/>
</dbReference>
<organism evidence="1">
    <name type="scientific">Amphimedon queenslandica</name>
    <name type="common">Sponge</name>
    <dbReference type="NCBI Taxonomy" id="400682"/>
    <lineage>
        <taxon>Eukaryota</taxon>
        <taxon>Metazoa</taxon>
        <taxon>Porifera</taxon>
        <taxon>Demospongiae</taxon>
        <taxon>Heteroscleromorpha</taxon>
        <taxon>Haplosclerida</taxon>
        <taxon>Niphatidae</taxon>
        <taxon>Amphimedon</taxon>
    </lineage>
</organism>
<accession>A0A1X7U521</accession>
<name>A0A1X7U521_AMPQE</name>
<protein>
    <submittedName>
        <fullName evidence="1">Uncharacterized protein</fullName>
    </submittedName>
</protein>
<sequence length="80" mass="9170">MLELKERIANAYYPNINAVIRKLANKDNTVKKQLEDYAKSCAQPGYAYFDTKFNIDLKDALLVIKVACYFDPVKSYRATA</sequence>
<dbReference type="AlphaFoldDB" id="A0A1X7U521"/>
<proteinExistence type="predicted"/>